<organism evidence="16 17">
    <name type="scientific">Streptomyces hintoniae</name>
    <dbReference type="NCBI Taxonomy" id="3075521"/>
    <lineage>
        <taxon>Bacteria</taxon>
        <taxon>Bacillati</taxon>
        <taxon>Actinomycetota</taxon>
        <taxon>Actinomycetes</taxon>
        <taxon>Kitasatosporales</taxon>
        <taxon>Streptomycetaceae</taxon>
        <taxon>Streptomyces</taxon>
    </lineage>
</organism>
<evidence type="ECO:0000256" key="6">
    <source>
        <dbReference type="ARBA" id="ARBA00022630"/>
    </source>
</evidence>
<keyword evidence="8" id="KW-0521">NADP</keyword>
<comment type="caution">
    <text evidence="16">The sequence shown here is derived from an EMBL/GenBank/DDBJ whole genome shotgun (WGS) entry which is preliminary data.</text>
</comment>
<evidence type="ECO:0000256" key="3">
    <source>
        <dbReference type="ARBA" id="ARBA00007588"/>
    </source>
</evidence>
<evidence type="ECO:0000256" key="14">
    <source>
        <dbReference type="ARBA" id="ARBA00032738"/>
    </source>
</evidence>
<dbReference type="InterPro" id="IPR036188">
    <property type="entry name" value="FAD/NAD-bd_sf"/>
</dbReference>
<evidence type="ECO:0000256" key="15">
    <source>
        <dbReference type="ARBA" id="ARBA00048407"/>
    </source>
</evidence>
<comment type="pathway">
    <text evidence="2">Siderophore biosynthesis.</text>
</comment>
<dbReference type="EC" id="1.14.13.59" evidence="4"/>
<keyword evidence="9" id="KW-0560">Oxidoreductase</keyword>
<dbReference type="RefSeq" id="WP_311638096.1">
    <property type="nucleotide sequence ID" value="NZ_JAVRFF010000173.1"/>
</dbReference>
<dbReference type="EMBL" id="JAVRFF010000173">
    <property type="protein sequence ID" value="MDT0478156.1"/>
    <property type="molecule type" value="Genomic_DNA"/>
</dbReference>
<dbReference type="PANTHER" id="PTHR42802:SF1">
    <property type="entry name" value="L-ORNITHINE N(5)-MONOOXYGENASE"/>
    <property type="match status" value="1"/>
</dbReference>
<keyword evidence="6" id="KW-0285">Flavoprotein</keyword>
<dbReference type="InterPro" id="IPR025700">
    <property type="entry name" value="Lys/Orn_oxygenase"/>
</dbReference>
<keyword evidence="17" id="KW-1185">Reference proteome</keyword>
<sequence>MFRSADANSFVNDLFNDKVAVATHDLKDSSREYLRRDLRNSNYAAVDELLIQTIRSELYEQSIFGAIRGEQLSYTSLLQVSSIGDRLSAKMKFQLTDTIEERTYDAIICATGFDDSAMRKIIQPIENGVIKNSAGMLTTDVNFRLNHEMQPDNNIYLQGYTDALVDSTII</sequence>
<name>A0ABU2UZ36_9ACTN</name>
<evidence type="ECO:0000256" key="9">
    <source>
        <dbReference type="ARBA" id="ARBA00023002"/>
    </source>
</evidence>
<comment type="cofactor">
    <cofactor evidence="1">
        <name>FAD</name>
        <dbReference type="ChEBI" id="CHEBI:57692"/>
    </cofactor>
</comment>
<evidence type="ECO:0000256" key="10">
    <source>
        <dbReference type="ARBA" id="ARBA00023033"/>
    </source>
</evidence>
<keyword evidence="10 16" id="KW-0503">Monooxygenase</keyword>
<accession>A0ABU2UZ36</accession>
<dbReference type="Pfam" id="PF13434">
    <property type="entry name" value="Lys_Orn_oxgnase"/>
    <property type="match status" value="1"/>
</dbReference>
<protein>
    <recommendedName>
        <fullName evidence="5">L-lysine N6-monooxygenase MbtG</fullName>
        <ecNumber evidence="4">1.14.13.59</ecNumber>
    </recommendedName>
    <alternativeName>
        <fullName evidence="14">Lysine 6-N-hydroxylase</fullName>
    </alternativeName>
    <alternativeName>
        <fullName evidence="13">Lysine N6-hydroxylase</fullName>
    </alternativeName>
    <alternativeName>
        <fullName evidence="11">Lysine-N-oxygenase</fullName>
    </alternativeName>
    <alternativeName>
        <fullName evidence="12">Mycobactin synthase protein G</fullName>
    </alternativeName>
</protein>
<dbReference type="GO" id="GO:0004497">
    <property type="term" value="F:monooxygenase activity"/>
    <property type="evidence" value="ECO:0007669"/>
    <property type="project" value="UniProtKB-KW"/>
</dbReference>
<evidence type="ECO:0000256" key="8">
    <source>
        <dbReference type="ARBA" id="ARBA00022857"/>
    </source>
</evidence>
<proteinExistence type="inferred from homology"/>
<evidence type="ECO:0000256" key="11">
    <source>
        <dbReference type="ARBA" id="ARBA00029939"/>
    </source>
</evidence>
<keyword evidence="7" id="KW-0274">FAD</keyword>
<evidence type="ECO:0000256" key="5">
    <source>
        <dbReference type="ARBA" id="ARBA00016406"/>
    </source>
</evidence>
<evidence type="ECO:0000256" key="13">
    <source>
        <dbReference type="ARBA" id="ARBA00032493"/>
    </source>
</evidence>
<evidence type="ECO:0000313" key="17">
    <source>
        <dbReference type="Proteomes" id="UP001180489"/>
    </source>
</evidence>
<comment type="similarity">
    <text evidence="3">Belongs to the lysine N(6)-hydroxylase/L-ornithine N(5)-oxygenase family.</text>
</comment>
<evidence type="ECO:0000256" key="12">
    <source>
        <dbReference type="ARBA" id="ARBA00031158"/>
    </source>
</evidence>
<evidence type="ECO:0000256" key="4">
    <source>
        <dbReference type="ARBA" id="ARBA00013076"/>
    </source>
</evidence>
<evidence type="ECO:0000256" key="7">
    <source>
        <dbReference type="ARBA" id="ARBA00022827"/>
    </source>
</evidence>
<feature type="non-terminal residue" evidence="16">
    <location>
        <position position="170"/>
    </location>
</feature>
<dbReference type="PANTHER" id="PTHR42802">
    <property type="entry name" value="MONOOXYGENASE"/>
    <property type="match status" value="1"/>
</dbReference>
<dbReference type="Proteomes" id="UP001180489">
    <property type="component" value="Unassembled WGS sequence"/>
</dbReference>
<reference evidence="16" key="1">
    <citation type="submission" date="2024-05" db="EMBL/GenBank/DDBJ databases">
        <title>30 novel species of actinomycetes from the DSMZ collection.</title>
        <authorList>
            <person name="Nouioui I."/>
        </authorList>
    </citation>
    <scope>NUCLEOTIDE SEQUENCE</scope>
    <source>
        <strain evidence="16">DSM 41014</strain>
    </source>
</reference>
<dbReference type="Gene3D" id="3.50.50.60">
    <property type="entry name" value="FAD/NAD(P)-binding domain"/>
    <property type="match status" value="1"/>
</dbReference>
<evidence type="ECO:0000256" key="1">
    <source>
        <dbReference type="ARBA" id="ARBA00001974"/>
    </source>
</evidence>
<comment type="catalytic activity">
    <reaction evidence="15">
        <text>L-lysine + NADPH + O2 = N(6)-hydroxy-L-lysine + NADP(+) + H2O</text>
        <dbReference type="Rhea" id="RHEA:23228"/>
        <dbReference type="ChEBI" id="CHEBI:15377"/>
        <dbReference type="ChEBI" id="CHEBI:15379"/>
        <dbReference type="ChEBI" id="CHEBI:32551"/>
        <dbReference type="ChEBI" id="CHEBI:57783"/>
        <dbReference type="ChEBI" id="CHEBI:57820"/>
        <dbReference type="ChEBI" id="CHEBI:58349"/>
        <dbReference type="EC" id="1.14.13.59"/>
    </reaction>
</comment>
<gene>
    <name evidence="16" type="ORF">RM863_39225</name>
</gene>
<evidence type="ECO:0000256" key="2">
    <source>
        <dbReference type="ARBA" id="ARBA00004924"/>
    </source>
</evidence>
<evidence type="ECO:0000313" key="16">
    <source>
        <dbReference type="EMBL" id="MDT0478156.1"/>
    </source>
</evidence>